<evidence type="ECO:0000259" key="1">
    <source>
        <dbReference type="Pfam" id="PF00753"/>
    </source>
</evidence>
<organism evidence="2 3">
    <name type="scientific">Xiashengella succiniciproducens</name>
    <dbReference type="NCBI Taxonomy" id="2949635"/>
    <lineage>
        <taxon>Bacteria</taxon>
        <taxon>Pseudomonadati</taxon>
        <taxon>Bacteroidota</taxon>
        <taxon>Bacteroidia</taxon>
        <taxon>Marinilabiliales</taxon>
        <taxon>Marinilabiliaceae</taxon>
        <taxon>Xiashengella</taxon>
    </lineage>
</organism>
<feature type="domain" description="Metallo-beta-lactamase" evidence="1">
    <location>
        <begin position="22"/>
        <end position="90"/>
    </location>
</feature>
<dbReference type="Gene3D" id="3.60.15.10">
    <property type="entry name" value="Ribonuclease Z/Hydroxyacylglutathione hydrolase-like"/>
    <property type="match status" value="1"/>
</dbReference>
<protein>
    <submittedName>
        <fullName evidence="2">MBL fold metallo-hydrolase</fullName>
    </submittedName>
</protein>
<dbReference type="InterPro" id="IPR041712">
    <property type="entry name" value="DHPS-like_MBL-fold"/>
</dbReference>
<dbReference type="Proteomes" id="UP001056426">
    <property type="component" value="Chromosome"/>
</dbReference>
<dbReference type="EMBL" id="CP098400">
    <property type="protein sequence ID" value="URW80311.1"/>
    <property type="molecule type" value="Genomic_DNA"/>
</dbReference>
<dbReference type="InterPro" id="IPR036866">
    <property type="entry name" value="RibonucZ/Hydroxyglut_hydro"/>
</dbReference>
<dbReference type="SUPFAM" id="SSF56281">
    <property type="entry name" value="Metallo-hydrolase/oxidoreductase"/>
    <property type="match status" value="1"/>
</dbReference>
<evidence type="ECO:0000313" key="3">
    <source>
        <dbReference type="Proteomes" id="UP001056426"/>
    </source>
</evidence>
<gene>
    <name evidence="2" type="ORF">M9189_02950</name>
</gene>
<dbReference type="KEGG" id="alkq:M9189_02950"/>
<dbReference type="GO" id="GO:0016740">
    <property type="term" value="F:transferase activity"/>
    <property type="evidence" value="ECO:0007669"/>
    <property type="project" value="TreeGrafter"/>
</dbReference>
<reference evidence="2" key="2">
    <citation type="submission" date="2022-06" db="EMBL/GenBank/DDBJ databases">
        <title>Xiashengella guii gen. nov. sp. nov., a bacterium isolated form anaerobic digestion tank.</title>
        <authorList>
            <person name="Huang H."/>
        </authorList>
    </citation>
    <scope>NUCLEOTIDE SEQUENCE</scope>
    <source>
        <strain evidence="2">Ai-910</strain>
    </source>
</reference>
<dbReference type="Pfam" id="PF00753">
    <property type="entry name" value="Lactamase_B"/>
    <property type="match status" value="1"/>
</dbReference>
<keyword evidence="3" id="KW-1185">Reference proteome</keyword>
<name>A0A9J6ZRL9_9BACT</name>
<dbReference type="PANTHER" id="PTHR13754:SF13">
    <property type="entry name" value="METALLO-BETA-LACTAMASE SUPERFAMILY PROTEIN (AFU_ORTHOLOGUE AFUA_3G07630)"/>
    <property type="match status" value="1"/>
</dbReference>
<proteinExistence type="predicted"/>
<accession>A0A9J6ZRL9</accession>
<dbReference type="RefSeq" id="WP_250724451.1">
    <property type="nucleotide sequence ID" value="NZ_CP098400.1"/>
</dbReference>
<evidence type="ECO:0000313" key="2">
    <source>
        <dbReference type="EMBL" id="URW80311.1"/>
    </source>
</evidence>
<sequence>MRVAVIIDNNPHPSQDLLTEHGLSIYFEADGFKWLVDVGGSAQFYTNAVSMGINVEDVDFLVLSHGHFDHTGGLEQFIKVNKKAQIIISAQILGKTFYSYRLQAKRDISINHSVVNQHINRFIVADGNMRISTNVGLVCEIPIIYTTPKANNKLFIVDSDGEQPDGFKHEVALAVNTAEGIVVFSGCSHNGVLNILEACSIYFNQPQIIACIGGTHLIDSDAINKFETESEINEIGKTIVSSYPNMQLITGHCTGINVQSQLSKILGVNFKSFHSGTYLSF</sequence>
<dbReference type="AlphaFoldDB" id="A0A9J6ZRL9"/>
<reference evidence="2" key="1">
    <citation type="submission" date="2022-05" db="EMBL/GenBank/DDBJ databases">
        <authorList>
            <person name="Sun X."/>
        </authorList>
    </citation>
    <scope>NUCLEOTIDE SEQUENCE</scope>
    <source>
        <strain evidence="2">Ai-910</strain>
    </source>
</reference>
<dbReference type="InterPro" id="IPR052926">
    <property type="entry name" value="Metallo-beta-lactamase_dom"/>
</dbReference>
<dbReference type="PANTHER" id="PTHR13754">
    <property type="entry name" value="METALLO-BETA-LACTAMASE SUPERFAMILY PROTEIN"/>
    <property type="match status" value="1"/>
</dbReference>
<dbReference type="InterPro" id="IPR001279">
    <property type="entry name" value="Metallo-B-lactamas"/>
</dbReference>
<dbReference type="CDD" id="cd07713">
    <property type="entry name" value="DHPS-like_MBL-fold"/>
    <property type="match status" value="1"/>
</dbReference>